<organism evidence="2 3">
    <name type="scientific">Nematostella vectensis</name>
    <name type="common">Starlet sea anemone</name>
    <dbReference type="NCBI Taxonomy" id="45351"/>
    <lineage>
        <taxon>Eukaryota</taxon>
        <taxon>Metazoa</taxon>
        <taxon>Cnidaria</taxon>
        <taxon>Anthozoa</taxon>
        <taxon>Hexacorallia</taxon>
        <taxon>Actiniaria</taxon>
        <taxon>Edwardsiidae</taxon>
        <taxon>Nematostella</taxon>
    </lineage>
</organism>
<dbReference type="AlphaFoldDB" id="A7T1I8"/>
<reference evidence="2 3" key="1">
    <citation type="journal article" date="2007" name="Science">
        <title>Sea anemone genome reveals ancestral eumetazoan gene repertoire and genomic organization.</title>
        <authorList>
            <person name="Putnam N.H."/>
            <person name="Srivastava M."/>
            <person name="Hellsten U."/>
            <person name="Dirks B."/>
            <person name="Chapman J."/>
            <person name="Salamov A."/>
            <person name="Terry A."/>
            <person name="Shapiro H."/>
            <person name="Lindquist E."/>
            <person name="Kapitonov V.V."/>
            <person name="Jurka J."/>
            <person name="Genikhovich G."/>
            <person name="Grigoriev I.V."/>
            <person name="Lucas S.M."/>
            <person name="Steele R.E."/>
            <person name="Finnerty J.R."/>
            <person name="Technau U."/>
            <person name="Martindale M.Q."/>
            <person name="Rokhsar D.S."/>
        </authorList>
    </citation>
    <scope>NUCLEOTIDE SEQUENCE [LARGE SCALE GENOMIC DNA]</scope>
    <source>
        <strain evidence="3">CH2 X CH6</strain>
    </source>
</reference>
<sequence>MPLLAREKQQKDHKKKIQGKVAFLGDNGRELVSAQSMQARMETQRRENHEGVAGNKKANESSFYPLGSNADENDICEPERREKSEETRRKRIPMRALVKMKLLGRKTRTKYHSKENKNQDEENKSEKLEHGKSDRKMEAMKQYVPLSNMGFITGTDEDENMPDNVDYKGERRRMAICEELEREIFFWGQDLYTLRSLLVVQYKLNGFGLL</sequence>
<dbReference type="Proteomes" id="UP000001593">
    <property type="component" value="Unassembled WGS sequence"/>
</dbReference>
<feature type="region of interest" description="Disordered" evidence="1">
    <location>
        <begin position="103"/>
        <end position="134"/>
    </location>
</feature>
<dbReference type="EMBL" id="DS470115">
    <property type="protein sequence ID" value="EDO30179.1"/>
    <property type="molecule type" value="Genomic_DNA"/>
</dbReference>
<proteinExistence type="predicted"/>
<evidence type="ECO:0000313" key="2">
    <source>
        <dbReference type="EMBL" id="EDO30179.1"/>
    </source>
</evidence>
<feature type="region of interest" description="Disordered" evidence="1">
    <location>
        <begin position="37"/>
        <end position="90"/>
    </location>
</feature>
<dbReference type="InParanoid" id="A7T1I8"/>
<name>A7T1I8_NEMVE</name>
<dbReference type="HOGENOM" id="CLU_1311452_0_0_1"/>
<protein>
    <submittedName>
        <fullName evidence="2">Uncharacterized protein</fullName>
    </submittedName>
</protein>
<evidence type="ECO:0000256" key="1">
    <source>
        <dbReference type="SAM" id="MobiDB-lite"/>
    </source>
</evidence>
<evidence type="ECO:0000313" key="3">
    <source>
        <dbReference type="Proteomes" id="UP000001593"/>
    </source>
</evidence>
<accession>A7T1I8</accession>
<gene>
    <name evidence="2" type="ORF">NEMVEDRAFT_v1g220945</name>
</gene>
<feature type="compositionally biased region" description="Basic and acidic residues" evidence="1">
    <location>
        <begin position="112"/>
        <end position="134"/>
    </location>
</feature>
<feature type="compositionally biased region" description="Basic and acidic residues" evidence="1">
    <location>
        <begin position="77"/>
        <end position="88"/>
    </location>
</feature>
<keyword evidence="3" id="KW-1185">Reference proteome</keyword>